<reference evidence="2 3" key="1">
    <citation type="submission" date="2020-12" db="EMBL/GenBank/DDBJ databases">
        <title>Geomonas sp. Red259, isolated from paddy soil.</title>
        <authorList>
            <person name="Xu Z."/>
            <person name="Zhang Z."/>
            <person name="Masuda Y."/>
            <person name="Itoh H."/>
            <person name="Senoo K."/>
        </authorList>
    </citation>
    <scope>NUCLEOTIDE SEQUENCE [LARGE SCALE GENOMIC DNA]</scope>
    <source>
        <strain evidence="2 3">Red259</strain>
    </source>
</reference>
<dbReference type="Pfam" id="PF11006">
    <property type="entry name" value="DUF2845"/>
    <property type="match status" value="1"/>
</dbReference>
<evidence type="ECO:0000313" key="2">
    <source>
        <dbReference type="EMBL" id="MBJ6801825.1"/>
    </source>
</evidence>
<name>A0ABS0YV28_9BACT</name>
<dbReference type="RefSeq" id="WP_199396311.1">
    <property type="nucleotide sequence ID" value="NZ_JAEMHK010000014.1"/>
</dbReference>
<dbReference type="InterPro" id="IPR021268">
    <property type="entry name" value="DUF2845"/>
</dbReference>
<accession>A0ABS0YV28</accession>
<feature type="compositionally biased region" description="Basic and acidic residues" evidence="1">
    <location>
        <begin position="11"/>
        <end position="37"/>
    </location>
</feature>
<comment type="caution">
    <text evidence="2">The sequence shown here is derived from an EMBL/GenBank/DDBJ whole genome shotgun (WGS) entry which is preliminary data.</text>
</comment>
<protein>
    <submittedName>
        <fullName evidence="2">DUF2845 domain-containing protein</fullName>
    </submittedName>
</protein>
<feature type="compositionally biased region" description="Polar residues" evidence="1">
    <location>
        <begin position="83"/>
        <end position="96"/>
    </location>
</feature>
<feature type="region of interest" description="Disordered" evidence="1">
    <location>
        <begin position="83"/>
        <end position="107"/>
    </location>
</feature>
<gene>
    <name evidence="2" type="ORF">JFN90_16985</name>
</gene>
<keyword evidence="3" id="KW-1185">Reference proteome</keyword>
<organism evidence="2 3">
    <name type="scientific">Geomonas propionica</name>
    <dbReference type="NCBI Taxonomy" id="2798582"/>
    <lineage>
        <taxon>Bacteria</taxon>
        <taxon>Pseudomonadati</taxon>
        <taxon>Thermodesulfobacteriota</taxon>
        <taxon>Desulfuromonadia</taxon>
        <taxon>Geobacterales</taxon>
        <taxon>Geobacteraceae</taxon>
        <taxon>Geomonas</taxon>
    </lineage>
</organism>
<dbReference type="Proteomes" id="UP000641025">
    <property type="component" value="Unassembled WGS sequence"/>
</dbReference>
<evidence type="ECO:0000256" key="1">
    <source>
        <dbReference type="SAM" id="MobiDB-lite"/>
    </source>
</evidence>
<proteinExistence type="predicted"/>
<evidence type="ECO:0000313" key="3">
    <source>
        <dbReference type="Proteomes" id="UP000641025"/>
    </source>
</evidence>
<dbReference type="EMBL" id="JAEMHK010000014">
    <property type="protein sequence ID" value="MBJ6801825.1"/>
    <property type="molecule type" value="Genomic_DNA"/>
</dbReference>
<sequence length="200" mass="21914">MCPKQSVFRPIGERERGREGERERGREGERERGREGDAQQAQKQTDSAGYEHYTDKNGNEVVIVPARYQAPRAEQAPIQAAYQQGLQQGSPLSPEQASPAPVAPQHAAPPKNVALIAMNAANGNTRMNVFEACRCSNGIATKGDTRGEVLEKCAQPATRSGGARDCREIWLYNFGPNEFMQGVCFKGGRVSKVLSLEYGY</sequence>
<feature type="compositionally biased region" description="Low complexity" evidence="1">
    <location>
        <begin position="97"/>
        <end position="107"/>
    </location>
</feature>
<feature type="region of interest" description="Disordered" evidence="1">
    <location>
        <begin position="1"/>
        <end position="58"/>
    </location>
</feature>